<feature type="transmembrane region" description="Helical" evidence="1">
    <location>
        <begin position="120"/>
        <end position="142"/>
    </location>
</feature>
<proteinExistence type="predicted"/>
<organism evidence="2 3">
    <name type="scientific">Nocardiopsis flavescens</name>
    <dbReference type="NCBI Taxonomy" id="758803"/>
    <lineage>
        <taxon>Bacteria</taxon>
        <taxon>Bacillati</taxon>
        <taxon>Actinomycetota</taxon>
        <taxon>Actinomycetes</taxon>
        <taxon>Streptosporangiales</taxon>
        <taxon>Nocardiopsidaceae</taxon>
        <taxon>Nocardiopsis</taxon>
    </lineage>
</organism>
<protein>
    <submittedName>
        <fullName evidence="2">Uncharacterized protein</fullName>
    </submittedName>
</protein>
<gene>
    <name evidence="2" type="ORF">SAMN05421803_107167</name>
</gene>
<dbReference type="STRING" id="758803.SAMN05421803_107167"/>
<feature type="transmembrane region" description="Helical" evidence="1">
    <location>
        <begin position="173"/>
        <end position="194"/>
    </location>
</feature>
<keyword evidence="1" id="KW-0812">Transmembrane</keyword>
<evidence type="ECO:0000313" key="3">
    <source>
        <dbReference type="Proteomes" id="UP000184452"/>
    </source>
</evidence>
<sequence length="200" mass="21955">MLAEFGTLSFLVNEDEVSGNEPEDFARMADELPDRLGLVQMSATKEETRVVVEIGSDSRVVLIEPNNDAYGSLTRIKKICAPCRMNAPLWVILSFVPAGIALALYNFVSFMGGESKELETATSFLLAVSLVVMLVTIVTYAIRGIFDFTLESASRDIILNVNRAERPTFKERLIADRGVALFWAVFGAILGYLGNQLPGL</sequence>
<accession>A0A1M6KGW2</accession>
<feature type="transmembrane region" description="Helical" evidence="1">
    <location>
        <begin position="87"/>
        <end position="108"/>
    </location>
</feature>
<dbReference type="AlphaFoldDB" id="A0A1M6KGW2"/>
<keyword evidence="1" id="KW-1133">Transmembrane helix</keyword>
<keyword evidence="3" id="KW-1185">Reference proteome</keyword>
<dbReference type="Proteomes" id="UP000184452">
    <property type="component" value="Unassembled WGS sequence"/>
</dbReference>
<evidence type="ECO:0000256" key="1">
    <source>
        <dbReference type="SAM" id="Phobius"/>
    </source>
</evidence>
<evidence type="ECO:0000313" key="2">
    <source>
        <dbReference type="EMBL" id="SHJ58127.1"/>
    </source>
</evidence>
<reference evidence="2 3" key="1">
    <citation type="submission" date="2016-11" db="EMBL/GenBank/DDBJ databases">
        <authorList>
            <person name="Jaros S."/>
            <person name="Januszkiewicz K."/>
            <person name="Wedrychowicz H."/>
        </authorList>
    </citation>
    <scope>NUCLEOTIDE SEQUENCE [LARGE SCALE GENOMIC DNA]</scope>
    <source>
        <strain evidence="2 3">CGMCC 4.5723</strain>
    </source>
</reference>
<keyword evidence="1" id="KW-0472">Membrane</keyword>
<dbReference type="EMBL" id="FQZK01000007">
    <property type="protein sequence ID" value="SHJ58127.1"/>
    <property type="molecule type" value="Genomic_DNA"/>
</dbReference>
<name>A0A1M6KGW2_9ACTN</name>